<dbReference type="Gene3D" id="1.20.1250.20">
    <property type="entry name" value="MFS general substrate transporter like domains"/>
    <property type="match status" value="2"/>
</dbReference>
<dbReference type="InterPro" id="IPR050171">
    <property type="entry name" value="MFS_Transporters"/>
</dbReference>
<dbReference type="SUPFAM" id="SSF103473">
    <property type="entry name" value="MFS general substrate transporter"/>
    <property type="match status" value="1"/>
</dbReference>
<keyword evidence="4 7" id="KW-0812">Transmembrane</keyword>
<dbReference type="InterPro" id="IPR020846">
    <property type="entry name" value="MFS_dom"/>
</dbReference>
<evidence type="ECO:0000313" key="10">
    <source>
        <dbReference type="Proteomes" id="UP000663722"/>
    </source>
</evidence>
<dbReference type="GO" id="GO:0005886">
    <property type="term" value="C:plasma membrane"/>
    <property type="evidence" value="ECO:0007669"/>
    <property type="project" value="UniProtKB-SubCell"/>
</dbReference>
<keyword evidence="3" id="KW-1003">Cell membrane</keyword>
<evidence type="ECO:0000256" key="4">
    <source>
        <dbReference type="ARBA" id="ARBA00022692"/>
    </source>
</evidence>
<keyword evidence="6 7" id="KW-0472">Membrane</keyword>
<dbReference type="GO" id="GO:0022857">
    <property type="term" value="F:transmembrane transporter activity"/>
    <property type="evidence" value="ECO:0007669"/>
    <property type="project" value="InterPro"/>
</dbReference>
<feature type="transmembrane region" description="Helical" evidence="7">
    <location>
        <begin position="245"/>
        <end position="267"/>
    </location>
</feature>
<feature type="transmembrane region" description="Helical" evidence="7">
    <location>
        <begin position="334"/>
        <end position="353"/>
    </location>
</feature>
<feature type="domain" description="Major facilitator superfamily (MFS) profile" evidence="8">
    <location>
        <begin position="8"/>
        <end position="388"/>
    </location>
</feature>
<feature type="transmembrane region" description="Helical" evidence="7">
    <location>
        <begin position="208"/>
        <end position="233"/>
    </location>
</feature>
<evidence type="ECO:0000256" key="3">
    <source>
        <dbReference type="ARBA" id="ARBA00022475"/>
    </source>
</evidence>
<evidence type="ECO:0000256" key="5">
    <source>
        <dbReference type="ARBA" id="ARBA00022989"/>
    </source>
</evidence>
<comment type="subcellular location">
    <subcellularLocation>
        <location evidence="1">Cell membrane</location>
        <topology evidence="1">Multi-pass membrane protein</topology>
    </subcellularLocation>
</comment>
<dbReference type="InterPro" id="IPR036259">
    <property type="entry name" value="MFS_trans_sf"/>
</dbReference>
<feature type="transmembrane region" description="Helical" evidence="7">
    <location>
        <begin position="274"/>
        <end position="292"/>
    </location>
</feature>
<dbReference type="Proteomes" id="UP000663722">
    <property type="component" value="Chromosome"/>
</dbReference>
<protein>
    <submittedName>
        <fullName evidence="9">Major facilitator superfamily transporter</fullName>
    </submittedName>
</protein>
<feature type="transmembrane region" description="Helical" evidence="7">
    <location>
        <begin position="74"/>
        <end position="92"/>
    </location>
</feature>
<feature type="transmembrane region" description="Helical" evidence="7">
    <location>
        <begin position="131"/>
        <end position="150"/>
    </location>
</feature>
<dbReference type="AlphaFoldDB" id="A0A975GVG2"/>
<evidence type="ECO:0000256" key="7">
    <source>
        <dbReference type="SAM" id="Phobius"/>
    </source>
</evidence>
<feature type="transmembrane region" description="Helical" evidence="7">
    <location>
        <begin position="40"/>
        <end position="62"/>
    </location>
</feature>
<organism evidence="9 10">
    <name type="scientific">Desulfonema magnum</name>
    <dbReference type="NCBI Taxonomy" id="45655"/>
    <lineage>
        <taxon>Bacteria</taxon>
        <taxon>Pseudomonadati</taxon>
        <taxon>Thermodesulfobacteriota</taxon>
        <taxon>Desulfobacteria</taxon>
        <taxon>Desulfobacterales</taxon>
        <taxon>Desulfococcaceae</taxon>
        <taxon>Desulfonema</taxon>
    </lineage>
</organism>
<gene>
    <name evidence="9" type="ORF">dnm_095940</name>
</gene>
<keyword evidence="2" id="KW-0813">Transport</keyword>
<dbReference type="PRINTS" id="PR01035">
    <property type="entry name" value="TCRTETA"/>
</dbReference>
<dbReference type="EMBL" id="CP061800">
    <property type="protein sequence ID" value="QTA93493.1"/>
    <property type="molecule type" value="Genomic_DNA"/>
</dbReference>
<accession>A0A975GVG2</accession>
<evidence type="ECO:0000256" key="2">
    <source>
        <dbReference type="ARBA" id="ARBA00022448"/>
    </source>
</evidence>
<keyword evidence="5 7" id="KW-1133">Transmembrane helix</keyword>
<dbReference type="InterPro" id="IPR001958">
    <property type="entry name" value="Tet-R_TetA/multi-R_MdtG-like"/>
</dbReference>
<keyword evidence="10" id="KW-1185">Reference proteome</keyword>
<dbReference type="PROSITE" id="PS50850">
    <property type="entry name" value="MFS"/>
    <property type="match status" value="1"/>
</dbReference>
<evidence type="ECO:0000313" key="9">
    <source>
        <dbReference type="EMBL" id="QTA93493.1"/>
    </source>
</evidence>
<dbReference type="Pfam" id="PF07690">
    <property type="entry name" value="MFS_1"/>
    <property type="match status" value="1"/>
</dbReference>
<dbReference type="CDD" id="cd17325">
    <property type="entry name" value="MFS_MdtG_SLC18_like"/>
    <property type="match status" value="1"/>
</dbReference>
<feature type="transmembrane region" description="Helical" evidence="7">
    <location>
        <begin position="98"/>
        <end position="119"/>
    </location>
</feature>
<evidence type="ECO:0000259" key="8">
    <source>
        <dbReference type="PROSITE" id="PS50850"/>
    </source>
</evidence>
<dbReference type="KEGG" id="dmm:dnm_095940"/>
<dbReference type="RefSeq" id="WP_207680413.1">
    <property type="nucleotide sequence ID" value="NZ_CP061800.1"/>
</dbReference>
<evidence type="ECO:0000256" key="6">
    <source>
        <dbReference type="ARBA" id="ARBA00023136"/>
    </source>
</evidence>
<dbReference type="PANTHER" id="PTHR23517">
    <property type="entry name" value="RESISTANCE PROTEIN MDTM, PUTATIVE-RELATED-RELATED"/>
    <property type="match status" value="1"/>
</dbReference>
<feature type="transmembrane region" description="Helical" evidence="7">
    <location>
        <begin position="365"/>
        <end position="385"/>
    </location>
</feature>
<evidence type="ECO:0000256" key="1">
    <source>
        <dbReference type="ARBA" id="ARBA00004651"/>
    </source>
</evidence>
<reference evidence="9" key="1">
    <citation type="journal article" date="2021" name="Microb. Physiol.">
        <title>Proteogenomic Insights into the Physiology of Marine, Sulfate-Reducing, Filamentous Desulfonema limicola and Desulfonema magnum.</title>
        <authorList>
            <person name="Schnaars V."/>
            <person name="Wohlbrand L."/>
            <person name="Scheve S."/>
            <person name="Hinrichs C."/>
            <person name="Reinhardt R."/>
            <person name="Rabus R."/>
        </authorList>
    </citation>
    <scope>NUCLEOTIDE SEQUENCE</scope>
    <source>
        <strain evidence="9">4be13</strain>
    </source>
</reference>
<dbReference type="InterPro" id="IPR011701">
    <property type="entry name" value="MFS"/>
</dbReference>
<name>A0A975GVG2_9BACT</name>
<proteinExistence type="predicted"/>
<feature type="transmembrane region" description="Helical" evidence="7">
    <location>
        <begin position="298"/>
        <end position="322"/>
    </location>
</feature>
<feature type="transmembrane region" description="Helical" evidence="7">
    <location>
        <begin position="12"/>
        <end position="34"/>
    </location>
</feature>
<feature type="transmembrane region" description="Helical" evidence="7">
    <location>
        <begin position="162"/>
        <end position="182"/>
    </location>
</feature>
<sequence length="398" mass="43591">MKKADKKIFATLFFSLFTMLIGVGIVIPLLPVYAHDLGASGFYVAMVFGIFSISRTCLLPYFGKRSDEKGRKPYIVTGLLAYGLVSIAFMFADTIEHLLTIRFVQGIASAMIMPTVHAYVGDITPKDREGFTTGVFNMSVFLGLSLGPLAGGVLKDHFSLQFSFLCMGILSFASFFLSLFLLPPRKSEQTVCNNDLHVGWKPLLRDRVIAGLFFFRFAYTACIGIIWSFLPVFADKDFSLSSSRIGLLVMLAVFVSGVVQTPMGFLADRVNKKAMLITGGLITGCSMFSFVWADGFGYLFLANIGVGLGGGISMAPHMAMAVQKGNQTEAMGSVMAIMTMAHSMGMMSGSLIAGVMMDIFELRQAFSFGSLLMMLGVILFFILTYPKKEYVQPVMNRR</sequence>